<dbReference type="OrthoDB" id="2372437at2759"/>
<evidence type="ECO:0000313" key="3">
    <source>
        <dbReference type="Proteomes" id="UP000789396"/>
    </source>
</evidence>
<accession>A0A9N9A3N6</accession>
<proteinExistence type="predicted"/>
<feature type="region of interest" description="Disordered" evidence="1">
    <location>
        <begin position="300"/>
        <end position="324"/>
    </location>
</feature>
<sequence>MNYYISKHIATTSTGSINLAKIREKYGNIRLPSRYQVNNEDEPEMSDLHEKYSQLEVISKEVEYLREENKFLATVNSEFSNKNDILTKENKELINGVSIGSNEDKLLLKCRKLNKKLRKSKRKERILYKDNKKKLSTEDSLELVDEFEMKSILKTVNKPYLQFDYDEKFISKKNIEAALDLYNKNDSQVIKYQKRLLLSMLSDSLYHSPEISEIEDENSNDTIICDYDYLWHSDELKELLQNVLDIHSTKIQMAQLQQDRYYDNKKQIFACPWSENAPEWSYKEQDDSSYNTDIERNLEEQKHDAAILTNEETGEEETPNRETL</sequence>
<dbReference type="AlphaFoldDB" id="A0A9N9A3N6"/>
<dbReference type="Proteomes" id="UP000789396">
    <property type="component" value="Unassembled WGS sequence"/>
</dbReference>
<keyword evidence="3" id="KW-1185">Reference proteome</keyword>
<reference evidence="2" key="1">
    <citation type="submission" date="2021-06" db="EMBL/GenBank/DDBJ databases">
        <authorList>
            <person name="Kallberg Y."/>
            <person name="Tangrot J."/>
            <person name="Rosling A."/>
        </authorList>
    </citation>
    <scope>NUCLEOTIDE SEQUENCE</scope>
    <source>
        <strain evidence="2">IN212</strain>
    </source>
</reference>
<evidence type="ECO:0000313" key="2">
    <source>
        <dbReference type="EMBL" id="CAG8515680.1"/>
    </source>
</evidence>
<protein>
    <submittedName>
        <fullName evidence="2">12116_t:CDS:1</fullName>
    </submittedName>
</protein>
<organism evidence="2 3">
    <name type="scientific">Racocetra fulgida</name>
    <dbReference type="NCBI Taxonomy" id="60492"/>
    <lineage>
        <taxon>Eukaryota</taxon>
        <taxon>Fungi</taxon>
        <taxon>Fungi incertae sedis</taxon>
        <taxon>Mucoromycota</taxon>
        <taxon>Glomeromycotina</taxon>
        <taxon>Glomeromycetes</taxon>
        <taxon>Diversisporales</taxon>
        <taxon>Gigasporaceae</taxon>
        <taxon>Racocetra</taxon>
    </lineage>
</organism>
<comment type="caution">
    <text evidence="2">The sequence shown here is derived from an EMBL/GenBank/DDBJ whole genome shotgun (WGS) entry which is preliminary data.</text>
</comment>
<dbReference type="EMBL" id="CAJVPZ010002574">
    <property type="protein sequence ID" value="CAG8515680.1"/>
    <property type="molecule type" value="Genomic_DNA"/>
</dbReference>
<gene>
    <name evidence="2" type="ORF">RFULGI_LOCUS3107</name>
</gene>
<evidence type="ECO:0000256" key="1">
    <source>
        <dbReference type="SAM" id="MobiDB-lite"/>
    </source>
</evidence>
<name>A0A9N9A3N6_9GLOM</name>